<comment type="pathway">
    <text evidence="4">Protein modification; peptidyl-diphthamide biosynthesis.</text>
</comment>
<dbReference type="SMART" id="SM00271">
    <property type="entry name" value="DnaJ"/>
    <property type="match status" value="1"/>
</dbReference>
<dbReference type="STRING" id="94208.A0A2S4KPE7"/>
<dbReference type="PROSITE" id="PS51074">
    <property type="entry name" value="DPH_MB"/>
    <property type="match status" value="1"/>
</dbReference>
<dbReference type="InterPro" id="IPR036671">
    <property type="entry name" value="DPH_MB_sf"/>
</dbReference>
<keyword evidence="10" id="KW-0408">Iron</keyword>
<dbReference type="CDD" id="cd06257">
    <property type="entry name" value="DnaJ"/>
    <property type="match status" value="1"/>
</dbReference>
<evidence type="ECO:0000259" key="13">
    <source>
        <dbReference type="PROSITE" id="PS50076"/>
    </source>
</evidence>
<dbReference type="Pfam" id="PF05207">
    <property type="entry name" value="Zn_ribbon_CSL"/>
    <property type="match status" value="1"/>
</dbReference>
<feature type="domain" description="J" evidence="13">
    <location>
        <begin position="17"/>
        <end position="101"/>
    </location>
</feature>
<dbReference type="PROSITE" id="PS50076">
    <property type="entry name" value="DNAJ_2"/>
    <property type="match status" value="1"/>
</dbReference>
<dbReference type="SUPFAM" id="SSF144217">
    <property type="entry name" value="CSL zinc finger"/>
    <property type="match status" value="1"/>
</dbReference>
<keyword evidence="9" id="KW-0862">Zinc</keyword>
<keyword evidence="11" id="KW-0539">Nucleus</keyword>
<evidence type="ECO:0000256" key="3">
    <source>
        <dbReference type="ARBA" id="ARBA00004496"/>
    </source>
</evidence>
<comment type="subcellular location">
    <subcellularLocation>
        <location evidence="3">Cytoplasm</location>
    </subcellularLocation>
    <subcellularLocation>
        <location evidence="2">Nucleus</location>
    </subcellularLocation>
</comment>
<keyword evidence="8" id="KW-0479">Metal-binding</keyword>
<dbReference type="Proteomes" id="UP000237481">
    <property type="component" value="Unassembled WGS sequence"/>
</dbReference>
<proteinExistence type="inferred from homology"/>
<evidence type="ECO:0000256" key="8">
    <source>
        <dbReference type="ARBA" id="ARBA00022723"/>
    </source>
</evidence>
<evidence type="ECO:0000313" key="15">
    <source>
        <dbReference type="EMBL" id="POR32046.1"/>
    </source>
</evidence>
<evidence type="ECO:0000256" key="6">
    <source>
        <dbReference type="ARBA" id="ARBA00021797"/>
    </source>
</evidence>
<gene>
    <name evidence="15" type="ORF">TPAR_07708</name>
</gene>
<evidence type="ECO:0000256" key="1">
    <source>
        <dbReference type="ARBA" id="ARBA00003474"/>
    </source>
</evidence>
<dbReference type="Gene3D" id="3.10.660.10">
    <property type="entry name" value="DPH Zinc finger"/>
    <property type="match status" value="1"/>
</dbReference>
<dbReference type="InterPro" id="IPR044248">
    <property type="entry name" value="DPH3/4-like"/>
</dbReference>
<dbReference type="GO" id="GO:0005737">
    <property type="term" value="C:cytoplasm"/>
    <property type="evidence" value="ECO:0007669"/>
    <property type="project" value="UniProtKB-SubCell"/>
</dbReference>
<dbReference type="Pfam" id="PF00226">
    <property type="entry name" value="DnaJ"/>
    <property type="match status" value="1"/>
</dbReference>
<name>A0A2S4KPE7_9HYPO</name>
<dbReference type="InterPro" id="IPR036869">
    <property type="entry name" value="J_dom_sf"/>
</dbReference>
<keyword evidence="7" id="KW-0963">Cytoplasm</keyword>
<dbReference type="GO" id="GO:0017183">
    <property type="term" value="P:protein histidyl modification to diphthamide"/>
    <property type="evidence" value="ECO:0007669"/>
    <property type="project" value="UniProtKB-UniPathway"/>
</dbReference>
<evidence type="ECO:0000256" key="2">
    <source>
        <dbReference type="ARBA" id="ARBA00004123"/>
    </source>
</evidence>
<feature type="compositionally biased region" description="Polar residues" evidence="12">
    <location>
        <begin position="57"/>
        <end position="73"/>
    </location>
</feature>
<dbReference type="GO" id="GO:0046872">
    <property type="term" value="F:metal ion binding"/>
    <property type="evidence" value="ECO:0007669"/>
    <property type="project" value="UniProtKB-KW"/>
</dbReference>
<evidence type="ECO:0000256" key="12">
    <source>
        <dbReference type="SAM" id="MobiDB-lite"/>
    </source>
</evidence>
<dbReference type="OrthoDB" id="18529at2759"/>
<dbReference type="PANTHER" id="PTHR21454:SF46">
    <property type="entry name" value="DIPHTHAMIDE BIOSYNTHESIS PROTEIN 4"/>
    <property type="match status" value="1"/>
</dbReference>
<comment type="similarity">
    <text evidence="5">Belongs to the DPH4 family.</text>
</comment>
<reference evidence="15 16" key="1">
    <citation type="submission" date="2018-01" db="EMBL/GenBank/DDBJ databases">
        <title>Harnessing the power of phylogenomics to disentangle the directionality and signatures of interkingdom host jumping in the parasitic fungal genus Tolypocladium.</title>
        <authorList>
            <person name="Quandt C.A."/>
            <person name="Patterson W."/>
            <person name="Spatafora J.W."/>
        </authorList>
    </citation>
    <scope>NUCLEOTIDE SEQUENCE [LARGE SCALE GENOMIC DNA]</scope>
    <source>
        <strain evidence="15 16">NRBC 100945</strain>
    </source>
</reference>
<evidence type="ECO:0000256" key="9">
    <source>
        <dbReference type="ARBA" id="ARBA00022833"/>
    </source>
</evidence>
<keyword evidence="16" id="KW-1185">Reference proteome</keyword>
<accession>A0A2S4KPE7</accession>
<dbReference type="AlphaFoldDB" id="A0A2S4KPE7"/>
<evidence type="ECO:0000256" key="11">
    <source>
        <dbReference type="ARBA" id="ARBA00023242"/>
    </source>
</evidence>
<dbReference type="UniPathway" id="UPA00559"/>
<evidence type="ECO:0000256" key="10">
    <source>
        <dbReference type="ARBA" id="ARBA00023004"/>
    </source>
</evidence>
<dbReference type="Gene3D" id="1.10.287.110">
    <property type="entry name" value="DnaJ domain"/>
    <property type="match status" value="1"/>
</dbReference>
<evidence type="ECO:0000256" key="4">
    <source>
        <dbReference type="ARBA" id="ARBA00005156"/>
    </source>
</evidence>
<dbReference type="InterPro" id="IPR001623">
    <property type="entry name" value="DnaJ_domain"/>
</dbReference>
<comment type="caution">
    <text evidence="15">The sequence shown here is derived from an EMBL/GenBank/DDBJ whole genome shotgun (WGS) entry which is preliminary data.</text>
</comment>
<evidence type="ECO:0000313" key="16">
    <source>
        <dbReference type="Proteomes" id="UP000237481"/>
    </source>
</evidence>
<protein>
    <recommendedName>
        <fullName evidence="6">Diphthamide biosynthesis protein 4</fullName>
    </recommendedName>
</protein>
<evidence type="ECO:0000256" key="5">
    <source>
        <dbReference type="ARBA" id="ARBA00006169"/>
    </source>
</evidence>
<sequence>MAAPGLPAEDRPQEPATHYKVLGLTPSILDTTTHDPSTLVKRAYHRALLRNHPDKAASTTNEPIPSSSTSPQKSAYTIDQISQAFTVLSSPTQRTAYDASLRLSHSLPGSGAGATTFQTGVENVDLDDLPFDDAEERWYRSCRCGNDRGYSFGEADLMEAGDEGVLMVGCQGCSLWLRVHFAVVDDDELQEPTNAKS</sequence>
<evidence type="ECO:0000256" key="7">
    <source>
        <dbReference type="ARBA" id="ARBA00022490"/>
    </source>
</evidence>
<dbReference type="SUPFAM" id="SSF46565">
    <property type="entry name" value="Chaperone J-domain"/>
    <property type="match status" value="1"/>
</dbReference>
<evidence type="ECO:0000259" key="14">
    <source>
        <dbReference type="PROSITE" id="PS51074"/>
    </source>
</evidence>
<dbReference type="EMBL" id="PKSG01000918">
    <property type="protein sequence ID" value="POR32046.1"/>
    <property type="molecule type" value="Genomic_DNA"/>
</dbReference>
<organism evidence="15 16">
    <name type="scientific">Tolypocladium paradoxum</name>
    <dbReference type="NCBI Taxonomy" id="94208"/>
    <lineage>
        <taxon>Eukaryota</taxon>
        <taxon>Fungi</taxon>
        <taxon>Dikarya</taxon>
        <taxon>Ascomycota</taxon>
        <taxon>Pezizomycotina</taxon>
        <taxon>Sordariomycetes</taxon>
        <taxon>Hypocreomycetidae</taxon>
        <taxon>Hypocreales</taxon>
        <taxon>Ophiocordycipitaceae</taxon>
        <taxon>Tolypocladium</taxon>
    </lineage>
</organism>
<dbReference type="InterPro" id="IPR007872">
    <property type="entry name" value="DPH_MB_dom"/>
</dbReference>
<feature type="region of interest" description="Disordered" evidence="12">
    <location>
        <begin position="51"/>
        <end position="73"/>
    </location>
</feature>
<feature type="domain" description="DPH-type MB" evidence="14">
    <location>
        <begin position="120"/>
        <end position="182"/>
    </location>
</feature>
<dbReference type="PANTHER" id="PTHR21454">
    <property type="entry name" value="DPH3 HOMOLOG-RELATED"/>
    <property type="match status" value="1"/>
</dbReference>
<dbReference type="GO" id="GO:0005634">
    <property type="term" value="C:nucleus"/>
    <property type="evidence" value="ECO:0007669"/>
    <property type="project" value="UniProtKB-SubCell"/>
</dbReference>
<comment type="function">
    <text evidence="1">Required for the first step of diphthamide biosynthesis, the transfer of 3-amino-3-carboxypropyl from S-adenosyl-L-methionine to a histidine residue. Diphthamide is a post-translational modification of histidine which occurs in elongation factor 2.</text>
</comment>